<dbReference type="Proteomes" id="UP000809621">
    <property type="component" value="Unassembled WGS sequence"/>
</dbReference>
<dbReference type="SMART" id="SM00267">
    <property type="entry name" value="GGDEF"/>
    <property type="match status" value="1"/>
</dbReference>
<dbReference type="Pfam" id="PF00990">
    <property type="entry name" value="GGDEF"/>
    <property type="match status" value="2"/>
</dbReference>
<dbReference type="PANTHER" id="PTHR45138">
    <property type="entry name" value="REGULATORY COMPONENTS OF SENSORY TRANSDUCTION SYSTEM"/>
    <property type="match status" value="1"/>
</dbReference>
<dbReference type="CDD" id="cd01949">
    <property type="entry name" value="GGDEF"/>
    <property type="match status" value="1"/>
</dbReference>
<keyword evidence="4" id="KW-1133">Transmembrane helix</keyword>
<feature type="transmembrane region" description="Helical" evidence="4">
    <location>
        <begin position="12"/>
        <end position="35"/>
    </location>
</feature>
<evidence type="ECO:0000256" key="4">
    <source>
        <dbReference type="SAM" id="Phobius"/>
    </source>
</evidence>
<feature type="compositionally biased region" description="Basic and acidic residues" evidence="3">
    <location>
        <begin position="345"/>
        <end position="357"/>
    </location>
</feature>
<feature type="transmembrane region" description="Helical" evidence="4">
    <location>
        <begin position="67"/>
        <end position="84"/>
    </location>
</feature>
<accession>A0ABS2HDN9</accession>
<dbReference type="InterPro" id="IPR043128">
    <property type="entry name" value="Rev_trsase/Diguanyl_cyclase"/>
</dbReference>
<dbReference type="SUPFAM" id="SSF55073">
    <property type="entry name" value="Nucleotide cyclase"/>
    <property type="match status" value="1"/>
</dbReference>
<dbReference type="InterPro" id="IPR029787">
    <property type="entry name" value="Nucleotide_cyclase"/>
</dbReference>
<reference evidence="6 7" key="1">
    <citation type="submission" date="2021-02" db="EMBL/GenBank/DDBJ databases">
        <authorList>
            <person name="Park J.-S."/>
        </authorList>
    </citation>
    <scope>NUCLEOTIDE SEQUENCE [LARGE SCALE GENOMIC DNA]</scope>
    <source>
        <strain evidence="6 7">188UL20-2</strain>
    </source>
</reference>
<feature type="domain" description="GGDEF" evidence="5">
    <location>
        <begin position="262"/>
        <end position="411"/>
    </location>
</feature>
<feature type="transmembrane region" description="Helical" evidence="4">
    <location>
        <begin position="125"/>
        <end position="145"/>
    </location>
</feature>
<evidence type="ECO:0000256" key="3">
    <source>
        <dbReference type="SAM" id="MobiDB-lite"/>
    </source>
</evidence>
<organism evidence="6 7">
    <name type="scientific">Vibrio ulleungensis</name>
    <dbReference type="NCBI Taxonomy" id="2807619"/>
    <lineage>
        <taxon>Bacteria</taxon>
        <taxon>Pseudomonadati</taxon>
        <taxon>Pseudomonadota</taxon>
        <taxon>Gammaproteobacteria</taxon>
        <taxon>Vibrionales</taxon>
        <taxon>Vibrionaceae</taxon>
        <taxon>Vibrio</taxon>
    </lineage>
</organism>
<proteinExistence type="predicted"/>
<protein>
    <recommendedName>
        <fullName evidence="1">diguanylate cyclase</fullName>
        <ecNumber evidence="1">2.7.7.65</ecNumber>
    </recommendedName>
</protein>
<dbReference type="PANTHER" id="PTHR45138:SF9">
    <property type="entry name" value="DIGUANYLATE CYCLASE DGCM-RELATED"/>
    <property type="match status" value="1"/>
</dbReference>
<feature type="region of interest" description="Disordered" evidence="3">
    <location>
        <begin position="345"/>
        <end position="367"/>
    </location>
</feature>
<name>A0ABS2HDN9_9VIBR</name>
<dbReference type="InterPro" id="IPR050469">
    <property type="entry name" value="Diguanylate_Cyclase"/>
</dbReference>
<evidence type="ECO:0000313" key="6">
    <source>
        <dbReference type="EMBL" id="MBM7035705.1"/>
    </source>
</evidence>
<evidence type="ECO:0000256" key="1">
    <source>
        <dbReference type="ARBA" id="ARBA00012528"/>
    </source>
</evidence>
<keyword evidence="7" id="KW-1185">Reference proteome</keyword>
<feature type="transmembrane region" description="Helical" evidence="4">
    <location>
        <begin position="194"/>
        <end position="212"/>
    </location>
</feature>
<sequence>MTAFPANRTNLVRLLSPLVLILGVFLGKDALVSLAGDNFTIVGNLPYILFAIAILICQTFNQGRMGMIALLMTVCYWVIQTRLQTPLATGTTRLEYTLLAFILPVAAMMVYLFPEKRLFSQSGALYSLLLLFMLGWAAITIRHYTDVGQQELWDGILLIVPQVSTLPLIIVCYSVLLILTSAMLLAYYSRALDFTIYLSLLCAFCTFFALNTPYISSLLFSLAGLLTIANVISTSHELAFVDQLTEIPGRRALESEMKHLGRKYTIAMLDIDHFKSFNDTYGHDTGDQVLRLVASKMTQTRGQAKVYRYGGEEFTVLFKGKTKQQAKPILEELRQSIEDYRISLRDKNGRPQDDKVGTSKRNQSNKVKTVQVTISIGVADSKEERDPTAVTKAADKALYRAKDKGRNRVSF</sequence>
<evidence type="ECO:0000313" key="7">
    <source>
        <dbReference type="Proteomes" id="UP000809621"/>
    </source>
</evidence>
<gene>
    <name evidence="6" type="ORF">JQC93_04725</name>
</gene>
<dbReference type="PROSITE" id="PS50887">
    <property type="entry name" value="GGDEF"/>
    <property type="match status" value="1"/>
</dbReference>
<keyword evidence="4" id="KW-0812">Transmembrane</keyword>
<feature type="transmembrane region" description="Helical" evidence="4">
    <location>
        <begin position="41"/>
        <end position="60"/>
    </location>
</feature>
<dbReference type="EC" id="2.7.7.65" evidence="1"/>
<feature type="transmembrane region" description="Helical" evidence="4">
    <location>
        <begin position="96"/>
        <end position="113"/>
    </location>
</feature>
<dbReference type="NCBIfam" id="TIGR00254">
    <property type="entry name" value="GGDEF"/>
    <property type="match status" value="1"/>
</dbReference>
<dbReference type="InterPro" id="IPR000160">
    <property type="entry name" value="GGDEF_dom"/>
</dbReference>
<dbReference type="EMBL" id="JAFEUM010000001">
    <property type="protein sequence ID" value="MBM7035705.1"/>
    <property type="molecule type" value="Genomic_DNA"/>
</dbReference>
<comment type="caution">
    <text evidence="6">The sequence shown here is derived from an EMBL/GenBank/DDBJ whole genome shotgun (WGS) entry which is preliminary data.</text>
</comment>
<comment type="catalytic activity">
    <reaction evidence="2">
        <text>2 GTP = 3',3'-c-di-GMP + 2 diphosphate</text>
        <dbReference type="Rhea" id="RHEA:24898"/>
        <dbReference type="ChEBI" id="CHEBI:33019"/>
        <dbReference type="ChEBI" id="CHEBI:37565"/>
        <dbReference type="ChEBI" id="CHEBI:58805"/>
        <dbReference type="EC" id="2.7.7.65"/>
    </reaction>
</comment>
<dbReference type="Gene3D" id="3.30.70.270">
    <property type="match status" value="1"/>
</dbReference>
<feature type="transmembrane region" description="Helical" evidence="4">
    <location>
        <begin position="165"/>
        <end position="187"/>
    </location>
</feature>
<evidence type="ECO:0000256" key="2">
    <source>
        <dbReference type="ARBA" id="ARBA00034247"/>
    </source>
</evidence>
<evidence type="ECO:0000259" key="5">
    <source>
        <dbReference type="PROSITE" id="PS50887"/>
    </source>
</evidence>
<keyword evidence="4" id="KW-0472">Membrane</keyword>